<dbReference type="InterPro" id="IPR001806">
    <property type="entry name" value="Small_GTPase"/>
</dbReference>
<reference evidence="6 7" key="1">
    <citation type="submission" date="2018-10" db="EMBL/GenBank/DDBJ databases">
        <title>Fifty Aureobasidium pullulans genomes reveal a recombining polyextremotolerant generalist.</title>
        <authorList>
            <person name="Gostincar C."/>
            <person name="Turk M."/>
            <person name="Zajc J."/>
            <person name="Gunde-Cimerman N."/>
        </authorList>
    </citation>
    <scope>NUCLEOTIDE SEQUENCE [LARGE SCALE GENOMIC DNA]</scope>
    <source>
        <strain evidence="5 7">EXF-10659</strain>
        <strain evidence="4 6">EXF-11900</strain>
    </source>
</reference>
<evidence type="ECO:0000313" key="4">
    <source>
        <dbReference type="EMBL" id="THV65751.1"/>
    </source>
</evidence>
<dbReference type="FunFam" id="3.40.50.300:FF:001423">
    <property type="entry name" value="Ras family GTPase"/>
    <property type="match status" value="1"/>
</dbReference>
<dbReference type="SMART" id="SM00173">
    <property type="entry name" value="RAS"/>
    <property type="match status" value="1"/>
</dbReference>
<dbReference type="GO" id="GO:0005525">
    <property type="term" value="F:GTP binding"/>
    <property type="evidence" value="ECO:0007669"/>
    <property type="project" value="UniProtKB-KW"/>
</dbReference>
<dbReference type="GO" id="GO:0016020">
    <property type="term" value="C:membrane"/>
    <property type="evidence" value="ECO:0007669"/>
    <property type="project" value="InterPro"/>
</dbReference>
<dbReference type="Gene3D" id="3.40.50.300">
    <property type="entry name" value="P-loop containing nucleotide triphosphate hydrolases"/>
    <property type="match status" value="1"/>
</dbReference>
<evidence type="ECO:0000256" key="2">
    <source>
        <dbReference type="ARBA" id="ARBA00023134"/>
    </source>
</evidence>
<dbReference type="PANTHER" id="PTHR24070">
    <property type="entry name" value="RAS, DI-RAS, AND RHEB FAMILY MEMBERS OF SMALL GTPASE SUPERFAMILY"/>
    <property type="match status" value="1"/>
</dbReference>
<evidence type="ECO:0000256" key="3">
    <source>
        <dbReference type="SAM" id="MobiDB-lite"/>
    </source>
</evidence>
<accession>A0A4S8S6B9</accession>
<dbReference type="SUPFAM" id="SSF52540">
    <property type="entry name" value="P-loop containing nucleoside triphosphate hydrolases"/>
    <property type="match status" value="1"/>
</dbReference>
<name>A0A4S8S6B9_AURPU</name>
<dbReference type="InterPro" id="IPR005225">
    <property type="entry name" value="Small_GTP-bd"/>
</dbReference>
<evidence type="ECO:0000256" key="1">
    <source>
        <dbReference type="ARBA" id="ARBA00022741"/>
    </source>
</evidence>
<organism evidence="4 6">
    <name type="scientific">Aureobasidium pullulans</name>
    <name type="common">Black yeast</name>
    <name type="synonym">Pullularia pullulans</name>
    <dbReference type="NCBI Taxonomy" id="5580"/>
    <lineage>
        <taxon>Eukaryota</taxon>
        <taxon>Fungi</taxon>
        <taxon>Dikarya</taxon>
        <taxon>Ascomycota</taxon>
        <taxon>Pezizomycotina</taxon>
        <taxon>Dothideomycetes</taxon>
        <taxon>Dothideomycetidae</taxon>
        <taxon>Dothideales</taxon>
        <taxon>Saccotheciaceae</taxon>
        <taxon>Aureobasidium</taxon>
    </lineage>
</organism>
<dbReference type="PROSITE" id="PS51419">
    <property type="entry name" value="RAB"/>
    <property type="match status" value="1"/>
</dbReference>
<dbReference type="Proteomes" id="UP000304951">
    <property type="component" value="Unassembled WGS sequence"/>
</dbReference>
<dbReference type="AlphaFoldDB" id="A0A4S8S6B9"/>
<dbReference type="EMBL" id="QZAO01000254">
    <property type="protein sequence ID" value="THW72026.1"/>
    <property type="molecule type" value="Genomic_DNA"/>
</dbReference>
<dbReference type="NCBIfam" id="TIGR00231">
    <property type="entry name" value="small_GTP"/>
    <property type="match status" value="1"/>
</dbReference>
<evidence type="ECO:0000313" key="5">
    <source>
        <dbReference type="EMBL" id="THW72026.1"/>
    </source>
</evidence>
<dbReference type="SMART" id="SM00175">
    <property type="entry name" value="RAB"/>
    <property type="match status" value="1"/>
</dbReference>
<evidence type="ECO:0000313" key="7">
    <source>
        <dbReference type="Proteomes" id="UP000308802"/>
    </source>
</evidence>
<dbReference type="EMBL" id="QZAF01000610">
    <property type="protein sequence ID" value="THV65751.1"/>
    <property type="molecule type" value="Genomic_DNA"/>
</dbReference>
<dbReference type="InterPro" id="IPR027417">
    <property type="entry name" value="P-loop_NTPase"/>
</dbReference>
<protein>
    <submittedName>
        <fullName evidence="4">Ras small GTPase</fullName>
    </submittedName>
</protein>
<keyword evidence="1" id="KW-0547">Nucleotide-binding</keyword>
<dbReference type="PROSITE" id="PS51421">
    <property type="entry name" value="RAS"/>
    <property type="match status" value="1"/>
</dbReference>
<dbReference type="GO" id="GO:0003924">
    <property type="term" value="F:GTPase activity"/>
    <property type="evidence" value="ECO:0007669"/>
    <property type="project" value="InterPro"/>
</dbReference>
<comment type="caution">
    <text evidence="4">The sequence shown here is derived from an EMBL/GenBank/DDBJ whole genome shotgun (WGS) entry which is preliminary data.</text>
</comment>
<dbReference type="InterPro" id="IPR020849">
    <property type="entry name" value="Small_GTPase_Ras-type"/>
</dbReference>
<dbReference type="PRINTS" id="PR00449">
    <property type="entry name" value="RASTRNSFRMNG"/>
</dbReference>
<feature type="compositionally biased region" description="Polar residues" evidence="3">
    <location>
        <begin position="256"/>
        <end position="266"/>
    </location>
</feature>
<proteinExistence type="predicted"/>
<dbReference type="SMART" id="SM00174">
    <property type="entry name" value="RHO"/>
    <property type="match status" value="1"/>
</dbReference>
<dbReference type="CDD" id="cd00876">
    <property type="entry name" value="Ras"/>
    <property type="match status" value="1"/>
</dbReference>
<keyword evidence="2" id="KW-0342">GTP-binding</keyword>
<dbReference type="Proteomes" id="UP000308802">
    <property type="component" value="Unassembled WGS sequence"/>
</dbReference>
<feature type="non-terminal residue" evidence="4">
    <location>
        <position position="1"/>
    </location>
</feature>
<gene>
    <name evidence="5" type="ORF">D6D19_06862</name>
    <name evidence="4" type="ORF">D6D28_08858</name>
</gene>
<evidence type="ECO:0000313" key="6">
    <source>
        <dbReference type="Proteomes" id="UP000304951"/>
    </source>
</evidence>
<dbReference type="Pfam" id="PF00071">
    <property type="entry name" value="Ras"/>
    <property type="match status" value="1"/>
</dbReference>
<feature type="compositionally biased region" description="Polar residues" evidence="3">
    <location>
        <begin position="223"/>
        <end position="249"/>
    </location>
</feature>
<feature type="region of interest" description="Disordered" evidence="3">
    <location>
        <begin position="211"/>
        <end position="282"/>
    </location>
</feature>
<sequence>PCYSGILAFRPHALLIQPSHSSTHVSKRQTRDTMDDKISITICGDGGCGKSSITLRIVRSAWTHDYDPTIEDSYSVTRTINGQTYSLHLTDTAGQEEYRGMWSAANLTSDAFLLVYDITNAQSLQNLDFFAELIEMEKENRQEQGRCWPAIMVAGNKCDLQGQRQVGAAEGLEWAKSRGCGFMETSAREVVNIEETFASIVKRVVEAREQHASGMRPDFPSLINPTPHNQRASAVPETQQSAPAPNITSDAEKQRYSQSESTATSPQKKKKKSGFFSSLKCW</sequence>
<dbReference type="GO" id="GO:0007165">
    <property type="term" value="P:signal transduction"/>
    <property type="evidence" value="ECO:0007669"/>
    <property type="project" value="InterPro"/>
</dbReference>